<dbReference type="Proteomes" id="UP000266743">
    <property type="component" value="Chromosome 2"/>
</dbReference>
<sequence>MWSRLLGHGVFVLPGDMAPFFVRLHLDSYFTLCFRFSCNAKARGHYVRCRRGWVAGHIRVHMTGAVPLSLERPTRLASSQKSVALGRSPEFAREGNAVQFLHRDEAGCLRSLCWLTDVGVQSRPSREVFRAALTSLDRETLPLVRAPKCNAVETSGKQIVTTP</sequence>
<reference evidence="1" key="1">
    <citation type="submission" date="2018-09" db="EMBL/GenBank/DDBJ databases">
        <title>whole genome sequence of T. equiperdum IVM-t1 strain.</title>
        <authorList>
            <person name="Suganuma K."/>
        </authorList>
    </citation>
    <scope>NUCLEOTIDE SEQUENCE [LARGE SCALE GENOMIC DNA]</scope>
    <source>
        <strain evidence="1">IVM-t1</strain>
    </source>
</reference>
<dbReference type="AlphaFoldDB" id="A0A3L6LBI1"/>
<proteinExistence type="predicted"/>
<organism evidence="1">
    <name type="scientific">Trypanosoma brucei equiperdum</name>
    <dbReference type="NCBI Taxonomy" id="630700"/>
    <lineage>
        <taxon>Eukaryota</taxon>
        <taxon>Discoba</taxon>
        <taxon>Euglenozoa</taxon>
        <taxon>Kinetoplastea</taxon>
        <taxon>Metakinetoplastina</taxon>
        <taxon>Trypanosomatida</taxon>
        <taxon>Trypanosomatidae</taxon>
        <taxon>Trypanosoma</taxon>
    </lineage>
</organism>
<accession>A0A3L6LBI1</accession>
<evidence type="ECO:0000313" key="1">
    <source>
        <dbReference type="EMBL" id="RHW73982.1"/>
    </source>
</evidence>
<gene>
    <name evidence="1" type="ORF">DPX39_020012000</name>
</gene>
<comment type="caution">
    <text evidence="1">The sequence shown here is derived from an EMBL/GenBank/DDBJ whole genome shotgun (WGS) entry which is preliminary data.</text>
</comment>
<name>A0A3L6LBI1_9TRYP</name>
<protein>
    <submittedName>
        <fullName evidence="1">Uncharacterized protein</fullName>
    </submittedName>
</protein>
<dbReference type="EMBL" id="QSBY01000002">
    <property type="protein sequence ID" value="RHW73982.1"/>
    <property type="molecule type" value="Genomic_DNA"/>
</dbReference>